<protein>
    <submittedName>
        <fullName evidence="5">Protein DGCR14</fullName>
    </submittedName>
</protein>
<feature type="compositionally biased region" description="Polar residues" evidence="4">
    <location>
        <begin position="649"/>
        <end position="663"/>
    </location>
</feature>
<feature type="compositionally biased region" description="Pro residues" evidence="4">
    <location>
        <begin position="327"/>
        <end position="338"/>
    </location>
</feature>
<feature type="compositionally biased region" description="Low complexity" evidence="4">
    <location>
        <begin position="300"/>
        <end position="324"/>
    </location>
</feature>
<feature type="region of interest" description="Disordered" evidence="4">
    <location>
        <begin position="435"/>
        <end position="473"/>
    </location>
</feature>
<sequence>MPGDRLLGADAHALLPRTSPPRIPPPPLTRSLYEQQILDEDTYTRALSHIIARDFFPHLPHLHATNDYLAALHANDPHRLSSAIRTLAALHQPHAASIDDADAERLRSAEYSMARTPYIAMPARPLRTPVGARGWDTPGSTPRPHHDVDILDETHPPVHAARKRQRRLPPVRDDLSLDAFQRNFTSEDNASFVQILDEENRRKREEKFGWAFEAERMAEARRIEGEAKRKMILDTATSGRWRVDADGRRLIGGLAEGGSEAHGEAWGVKMIQMEENPGAIDSTSSSTALVKSSSTAIKSSSSALIKSSSTAIKSSSTAVKSSSTDDAPPPLTEIPLPPKHPLAEALADAGLPPTALISSTDGKIVPHHEAASGALTVAAPQGDRGRGDDERKEREKRERQVLGEERAETLSAAGSGVDMWKYKARNNLMFLPDADTNPYPDPSSSTSIPIPTSLGPRPSVKHANTRLHEDDPTWVADVSGEKLKSVRASSPSRSLIDAAVRGTPYRRDGEMPSVNDYALVRPDASPSPHDLPSLLTWGTLLATPRALGGEGQGGDPLLEADERPAFKLPETKKRDELGRRLADKASRSMRDRARGYSKTPSSVRTGERGKILGSMAPPATPRRQADSLTPAAKRLLEKTVGRTPMGANRTASGSGSSQKNRGWTPTPRYSRP</sequence>
<evidence type="ECO:0000256" key="3">
    <source>
        <dbReference type="ARBA" id="ARBA00023242"/>
    </source>
</evidence>
<feature type="compositionally biased region" description="Basic and acidic residues" evidence="4">
    <location>
        <begin position="383"/>
        <end position="408"/>
    </location>
</feature>
<dbReference type="PANTHER" id="PTHR12940">
    <property type="entry name" value="ES-2 PROTEIN - RELATED"/>
    <property type="match status" value="1"/>
</dbReference>
<accession>A0ABR5B739</accession>
<organism evidence="5 6">
    <name type="scientific">Cryptococcus bacillisporus CA1873</name>
    <dbReference type="NCBI Taxonomy" id="1296111"/>
    <lineage>
        <taxon>Eukaryota</taxon>
        <taxon>Fungi</taxon>
        <taxon>Dikarya</taxon>
        <taxon>Basidiomycota</taxon>
        <taxon>Agaricomycotina</taxon>
        <taxon>Tremellomycetes</taxon>
        <taxon>Tremellales</taxon>
        <taxon>Cryptococcaceae</taxon>
        <taxon>Cryptococcus</taxon>
        <taxon>Cryptococcus gattii species complex</taxon>
    </lineage>
</organism>
<evidence type="ECO:0000313" key="5">
    <source>
        <dbReference type="EMBL" id="KIR58987.1"/>
    </source>
</evidence>
<feature type="compositionally biased region" description="Basic and acidic residues" evidence="4">
    <location>
        <begin position="560"/>
        <end position="594"/>
    </location>
</feature>
<feature type="compositionally biased region" description="Basic and acidic residues" evidence="4">
    <location>
        <begin position="144"/>
        <end position="156"/>
    </location>
</feature>
<comment type="subcellular location">
    <subcellularLocation>
        <location evidence="1">Nucleus</location>
    </subcellularLocation>
</comment>
<feature type="region of interest" description="Disordered" evidence="4">
    <location>
        <begin position="545"/>
        <end position="672"/>
    </location>
</feature>
<evidence type="ECO:0000313" key="6">
    <source>
        <dbReference type="Proteomes" id="UP000053800"/>
    </source>
</evidence>
<evidence type="ECO:0000256" key="4">
    <source>
        <dbReference type="SAM" id="MobiDB-lite"/>
    </source>
</evidence>
<dbReference type="PANTHER" id="PTHR12940:SF0">
    <property type="entry name" value="SPLICING FACTOR ESS-2 HOMOLOG"/>
    <property type="match status" value="1"/>
</dbReference>
<gene>
    <name evidence="5" type="ORF">I314_04971</name>
</gene>
<evidence type="ECO:0000256" key="2">
    <source>
        <dbReference type="ARBA" id="ARBA00009072"/>
    </source>
</evidence>
<comment type="similarity">
    <text evidence="2">Belongs to the ESS2 family.</text>
</comment>
<proteinExistence type="inferred from homology"/>
<dbReference type="Pfam" id="PF09751">
    <property type="entry name" value="Es2"/>
    <property type="match status" value="2"/>
</dbReference>
<feature type="region of interest" description="Disordered" evidence="4">
    <location>
        <begin position="370"/>
        <end position="409"/>
    </location>
</feature>
<keyword evidence="3" id="KW-0539">Nucleus</keyword>
<feature type="region of interest" description="Disordered" evidence="4">
    <location>
        <begin position="136"/>
        <end position="167"/>
    </location>
</feature>
<feature type="compositionally biased region" description="Low complexity" evidence="4">
    <location>
        <begin position="442"/>
        <end position="453"/>
    </location>
</feature>
<evidence type="ECO:0000256" key="1">
    <source>
        <dbReference type="ARBA" id="ARBA00004123"/>
    </source>
</evidence>
<dbReference type="Proteomes" id="UP000053800">
    <property type="component" value="Unassembled WGS sequence"/>
</dbReference>
<reference evidence="5 6" key="1">
    <citation type="submission" date="2015-01" db="EMBL/GenBank/DDBJ databases">
        <title>The Genome Sequence of Cryptococcus gattii CA1873.</title>
        <authorList>
            <consortium name="The Broad Institute Genomics Platform"/>
            <person name="Cuomo C."/>
            <person name="Litvintseva A."/>
            <person name="Chen Y."/>
            <person name="Heitman J."/>
            <person name="Sun S."/>
            <person name="Springer D."/>
            <person name="Dromer F."/>
            <person name="Young S."/>
            <person name="Zeng Q."/>
            <person name="Gargeya S."/>
            <person name="Abouelleil A."/>
            <person name="Alvarado L."/>
            <person name="Chapman S.B."/>
            <person name="Gainer-Dewar J."/>
            <person name="Goldberg J."/>
            <person name="Griggs A."/>
            <person name="Gujja S."/>
            <person name="Hansen M."/>
            <person name="Howarth C."/>
            <person name="Imamovic A."/>
            <person name="Larimer J."/>
            <person name="Murphy C."/>
            <person name="Naylor J."/>
            <person name="Pearson M."/>
            <person name="Priest M."/>
            <person name="Roberts A."/>
            <person name="Saif S."/>
            <person name="Shea T."/>
            <person name="Sykes S."/>
            <person name="Wortman J."/>
            <person name="Nusbaum C."/>
            <person name="Birren B."/>
        </authorList>
    </citation>
    <scope>NUCLEOTIDE SEQUENCE [LARGE SCALE GENOMIC DNA]</scope>
    <source>
        <strain evidence="5 6">CA1873</strain>
    </source>
</reference>
<dbReference type="InterPro" id="IPR019148">
    <property type="entry name" value="Nuclear_protein_DGCR14_ESS-2"/>
</dbReference>
<name>A0ABR5B739_CRYGA</name>
<feature type="region of interest" description="Disordered" evidence="4">
    <location>
        <begin position="300"/>
        <end position="338"/>
    </location>
</feature>
<keyword evidence="6" id="KW-1185">Reference proteome</keyword>
<dbReference type="EMBL" id="KN848902">
    <property type="protein sequence ID" value="KIR58987.1"/>
    <property type="molecule type" value="Genomic_DNA"/>
</dbReference>